<feature type="transmembrane region" description="Helical" evidence="1">
    <location>
        <begin position="17"/>
        <end position="37"/>
    </location>
</feature>
<evidence type="ECO:0000256" key="1">
    <source>
        <dbReference type="SAM" id="Phobius"/>
    </source>
</evidence>
<protein>
    <submittedName>
        <fullName evidence="2">Uncharacterized protein</fullName>
    </submittedName>
</protein>
<dbReference type="Proteomes" id="UP000077684">
    <property type="component" value="Unassembled WGS sequence"/>
</dbReference>
<gene>
    <name evidence="2" type="ORF">A4X06_0g6749</name>
</gene>
<accession>A0A8X7MN65</accession>
<evidence type="ECO:0000313" key="2">
    <source>
        <dbReference type="EMBL" id="KAE8242813.1"/>
    </source>
</evidence>
<dbReference type="AlphaFoldDB" id="A0A8X7MN65"/>
<name>A0A8X7MN65_9BASI</name>
<keyword evidence="1" id="KW-1133">Transmembrane helix</keyword>
<comment type="caution">
    <text evidence="2">The sequence shown here is derived from an EMBL/GenBank/DDBJ whole genome shotgun (WGS) entry which is preliminary data.</text>
</comment>
<evidence type="ECO:0000313" key="3">
    <source>
        <dbReference type="Proteomes" id="UP000077684"/>
    </source>
</evidence>
<reference evidence="2" key="1">
    <citation type="submission" date="2016-04" db="EMBL/GenBank/DDBJ databases">
        <authorList>
            <person name="Nguyen H.D."/>
            <person name="Samba Siva P."/>
            <person name="Cullis J."/>
            <person name="Levesque C.A."/>
            <person name="Hambleton S."/>
        </authorList>
    </citation>
    <scope>NUCLEOTIDE SEQUENCE</scope>
    <source>
        <strain evidence="2">DAOMC 236426</strain>
    </source>
</reference>
<reference evidence="2" key="2">
    <citation type="journal article" date="2019" name="IMA Fungus">
        <title>Genome sequencing and comparison of five Tilletia species to identify candidate genes for the detection of regulated species infecting wheat.</title>
        <authorList>
            <person name="Nguyen H.D.T."/>
            <person name="Sultana T."/>
            <person name="Kesanakurti P."/>
            <person name="Hambleton S."/>
        </authorList>
    </citation>
    <scope>NUCLEOTIDE SEQUENCE</scope>
    <source>
        <strain evidence="2">DAOMC 236426</strain>
    </source>
</reference>
<sequence>MRARIPLGLPRPQRVQALLPVAFLLLALATGIVAMLARTLAQDVRREVEYEANVARQTNEMCGAKTGQIIPPTLQHPIVFAVLRRASHQLALSFGITAITLFATIYIAILIFIFQVLLV</sequence>
<organism evidence="2 3">
    <name type="scientific">Tilletia controversa</name>
    <name type="common">dwarf bunt fungus</name>
    <dbReference type="NCBI Taxonomy" id="13291"/>
    <lineage>
        <taxon>Eukaryota</taxon>
        <taxon>Fungi</taxon>
        <taxon>Dikarya</taxon>
        <taxon>Basidiomycota</taxon>
        <taxon>Ustilaginomycotina</taxon>
        <taxon>Exobasidiomycetes</taxon>
        <taxon>Tilletiales</taxon>
        <taxon>Tilletiaceae</taxon>
        <taxon>Tilletia</taxon>
    </lineage>
</organism>
<proteinExistence type="predicted"/>
<dbReference type="EMBL" id="LWDE02001032">
    <property type="protein sequence ID" value="KAE8242813.1"/>
    <property type="molecule type" value="Genomic_DNA"/>
</dbReference>
<feature type="transmembrane region" description="Helical" evidence="1">
    <location>
        <begin position="90"/>
        <end position="118"/>
    </location>
</feature>
<keyword evidence="3" id="KW-1185">Reference proteome</keyword>
<keyword evidence="1" id="KW-0472">Membrane</keyword>
<keyword evidence="1" id="KW-0812">Transmembrane</keyword>